<gene>
    <name evidence="1" type="ORF">C7B82_13605</name>
</gene>
<proteinExistence type="predicted"/>
<evidence type="ECO:0000313" key="2">
    <source>
        <dbReference type="Proteomes" id="UP000239576"/>
    </source>
</evidence>
<comment type="caution">
    <text evidence="1">The sequence shown here is derived from an EMBL/GenBank/DDBJ whole genome shotgun (WGS) entry which is preliminary data.</text>
</comment>
<dbReference type="EMBL" id="PVWK01000079">
    <property type="protein sequence ID" value="PSB28494.1"/>
    <property type="molecule type" value="Genomic_DNA"/>
</dbReference>
<evidence type="ECO:0000313" key="1">
    <source>
        <dbReference type="EMBL" id="PSB28494.1"/>
    </source>
</evidence>
<sequence length="61" mass="7065">MKGYVKDKSIVLVDALPEDIQEGDEVEVVVTLITKRKYPFPTFKLGVKEDYVNRDKIYESD</sequence>
<protein>
    <submittedName>
        <fullName evidence="1">Uncharacterized protein</fullName>
    </submittedName>
</protein>
<name>A0A2T1E743_9CYAN</name>
<dbReference type="AlphaFoldDB" id="A0A2T1E743"/>
<dbReference type="Proteomes" id="UP000239576">
    <property type="component" value="Unassembled WGS sequence"/>
</dbReference>
<organism evidence="1 2">
    <name type="scientific">Stenomitos frigidus ULC18</name>
    <dbReference type="NCBI Taxonomy" id="2107698"/>
    <lineage>
        <taxon>Bacteria</taxon>
        <taxon>Bacillati</taxon>
        <taxon>Cyanobacteriota</taxon>
        <taxon>Cyanophyceae</taxon>
        <taxon>Leptolyngbyales</taxon>
        <taxon>Leptolyngbyaceae</taxon>
        <taxon>Stenomitos</taxon>
    </lineage>
</organism>
<reference evidence="2" key="1">
    <citation type="submission" date="2018-02" db="EMBL/GenBank/DDBJ databases">
        <authorList>
            <person name="Moore K."/>
            <person name="Momper L."/>
        </authorList>
    </citation>
    <scope>NUCLEOTIDE SEQUENCE [LARGE SCALE GENOMIC DNA]</scope>
    <source>
        <strain evidence="2">ULC18</strain>
    </source>
</reference>
<keyword evidence="2" id="KW-1185">Reference proteome</keyword>
<reference evidence="1 2" key="2">
    <citation type="submission" date="2018-03" db="EMBL/GenBank/DDBJ databases">
        <title>The ancient ancestry and fast evolution of plastids.</title>
        <authorList>
            <person name="Moore K.R."/>
            <person name="Magnabosco C."/>
            <person name="Momper L."/>
            <person name="Gold D.A."/>
            <person name="Bosak T."/>
            <person name="Fournier G.P."/>
        </authorList>
    </citation>
    <scope>NUCLEOTIDE SEQUENCE [LARGE SCALE GENOMIC DNA]</scope>
    <source>
        <strain evidence="1 2">ULC18</strain>
    </source>
</reference>
<accession>A0A2T1E743</accession>
<dbReference type="RefSeq" id="WP_106256822.1">
    <property type="nucleotide sequence ID" value="NZ_CAWNSW010000001.1"/>
</dbReference>
<dbReference type="OrthoDB" id="467142at2"/>